<feature type="non-terminal residue" evidence="3">
    <location>
        <position position="1001"/>
    </location>
</feature>
<organism evidence="3 4">
    <name type="scientific">Heterocephalus glaber</name>
    <name type="common">Naked mole rat</name>
    <dbReference type="NCBI Taxonomy" id="10181"/>
    <lineage>
        <taxon>Eukaryota</taxon>
        <taxon>Metazoa</taxon>
        <taxon>Chordata</taxon>
        <taxon>Craniata</taxon>
        <taxon>Vertebrata</taxon>
        <taxon>Euteleostomi</taxon>
        <taxon>Mammalia</taxon>
        <taxon>Eutheria</taxon>
        <taxon>Euarchontoglires</taxon>
        <taxon>Glires</taxon>
        <taxon>Rodentia</taxon>
        <taxon>Hystricomorpha</taxon>
        <taxon>Bathyergidae</taxon>
        <taxon>Heterocephalus</taxon>
    </lineage>
</organism>
<evidence type="ECO:0000313" key="3">
    <source>
        <dbReference type="EMBL" id="EHB10449.1"/>
    </source>
</evidence>
<dbReference type="STRING" id="10181.G5BMD8"/>
<dbReference type="eggNOG" id="ENOG502RZWJ">
    <property type="taxonomic scope" value="Eukaryota"/>
</dbReference>
<feature type="domain" description="5'-3' DNA helicase ZGRF1-like N-terminal" evidence="2">
    <location>
        <begin position="1"/>
        <end position="69"/>
    </location>
</feature>
<feature type="non-terminal residue" evidence="3">
    <location>
        <position position="1"/>
    </location>
</feature>
<reference evidence="3 4" key="1">
    <citation type="journal article" date="2011" name="Nature">
        <title>Genome sequencing reveals insights into physiology and longevity of the naked mole rat.</title>
        <authorList>
            <person name="Kim E.B."/>
            <person name="Fang X."/>
            <person name="Fushan A.A."/>
            <person name="Huang Z."/>
            <person name="Lobanov A.V."/>
            <person name="Han L."/>
            <person name="Marino S.M."/>
            <person name="Sun X."/>
            <person name="Turanov A.A."/>
            <person name="Yang P."/>
            <person name="Yim S.H."/>
            <person name="Zhao X."/>
            <person name="Kasaikina M.V."/>
            <person name="Stoletzki N."/>
            <person name="Peng C."/>
            <person name="Polak P."/>
            <person name="Xiong Z."/>
            <person name="Kiezun A."/>
            <person name="Zhu Y."/>
            <person name="Chen Y."/>
            <person name="Kryukov G.V."/>
            <person name="Zhang Q."/>
            <person name="Peshkin L."/>
            <person name="Yang L."/>
            <person name="Bronson R.T."/>
            <person name="Buffenstein R."/>
            <person name="Wang B."/>
            <person name="Han C."/>
            <person name="Li Q."/>
            <person name="Chen L."/>
            <person name="Zhao W."/>
            <person name="Sunyaev S.R."/>
            <person name="Park T.J."/>
            <person name="Zhang G."/>
            <person name="Wang J."/>
            <person name="Gladyshev V.N."/>
        </authorList>
    </citation>
    <scope>NUCLEOTIDE SEQUENCE [LARGE SCALE GENOMIC DNA]</scope>
</reference>
<dbReference type="InParanoid" id="G5BMD8"/>
<feature type="region of interest" description="Disordered" evidence="1">
    <location>
        <begin position="608"/>
        <end position="633"/>
    </location>
</feature>
<dbReference type="PANTHER" id="PTHR28535:SF1">
    <property type="entry name" value="PROTEIN ZGRF1"/>
    <property type="match status" value="1"/>
</dbReference>
<dbReference type="EMBL" id="JH171001">
    <property type="protein sequence ID" value="EHB10449.1"/>
    <property type="molecule type" value="Genomic_DNA"/>
</dbReference>
<dbReference type="GO" id="GO:0035861">
    <property type="term" value="C:site of double-strand break"/>
    <property type="evidence" value="ECO:0007669"/>
    <property type="project" value="TreeGrafter"/>
</dbReference>
<protein>
    <recommendedName>
        <fullName evidence="2">5'-3' DNA helicase ZGRF1-like N-terminal domain-containing protein</fullName>
    </recommendedName>
</protein>
<proteinExistence type="predicted"/>
<evidence type="ECO:0000256" key="1">
    <source>
        <dbReference type="SAM" id="MobiDB-lite"/>
    </source>
</evidence>
<dbReference type="Proteomes" id="UP000006813">
    <property type="component" value="Unassembled WGS sequence"/>
</dbReference>
<feature type="compositionally biased region" description="Polar residues" evidence="1">
    <location>
        <begin position="470"/>
        <end position="488"/>
    </location>
</feature>
<accession>G5BMD8</accession>
<dbReference type="GO" id="GO:0005634">
    <property type="term" value="C:nucleus"/>
    <property type="evidence" value="ECO:0007669"/>
    <property type="project" value="TreeGrafter"/>
</dbReference>
<dbReference type="AlphaFoldDB" id="G5BMD8"/>
<dbReference type="PANTHER" id="PTHR28535">
    <property type="entry name" value="ZINC FINGER GRF-TYPE CONTAINING 1"/>
    <property type="match status" value="1"/>
</dbReference>
<dbReference type="InterPro" id="IPR018838">
    <property type="entry name" value="ZGRF1-like_N"/>
</dbReference>
<name>G5BMD8_HETGA</name>
<dbReference type="InterPro" id="IPR052800">
    <property type="entry name" value="DNA_Repair_Helicase_ZGRF1"/>
</dbReference>
<dbReference type="GO" id="GO:0006302">
    <property type="term" value="P:double-strand break repair"/>
    <property type="evidence" value="ECO:0007669"/>
    <property type="project" value="TreeGrafter"/>
</dbReference>
<evidence type="ECO:0000259" key="2">
    <source>
        <dbReference type="Pfam" id="PF10382"/>
    </source>
</evidence>
<gene>
    <name evidence="3" type="ORF">GW7_01309</name>
</gene>
<evidence type="ECO:0000313" key="4">
    <source>
        <dbReference type="Proteomes" id="UP000006813"/>
    </source>
</evidence>
<sequence length="1001" mass="108589">VLYTHQKTKKAKVWQDGTLKLCPSGNKAVLHDDRGACLENLFLKCLEVKPGADLESDRYLITVEEVKATGSPAVQQEVIKEAPGWGSRGLVSSSWSRGCQPPGLKRKSTGFRGLRQVPKKMVVTEDEESSASFEAGTVVPPFYSSVPLFPAVGRKEINNMQTDPEGTVAVRAGESWGRFPTSSFEGRPAVPGQEEGLCTPLGSGCQRADPVLATEPMGGHGSAPPRPQVSQQHIRSKAQILALLKSTPAAVHENREAEPPGHFWQTWTPPAGGASLEGHAEVTGTEGPGCQEQLENTMGGRSRWAKYLSPLSSWAAASASGGDDVERQLAVQENDVNLNLEGLLVQKIQAFGTCAEKGKKHLEDEPVDNNECWNQEEKLEIPSFCGSSSLLVSCSSVGKGALLSEAGICKNNKAPFSGNDQGCTGEAVRGVSTWGLPGQDWRLGMWPLPASRHLQVESALSHDTVDKVSESPTASESLGSVQESGGSRTQPLWEVTFNLSNFETSDMEEDTQESSSISQDAGVWVREIPGNGNACIQKPFEGPRCQEISSENLPRLTSVGDKWIEKCPVKESLSKFCDKTCVGMDTGPCEGGSTGEAVAEDCSDAVSGSNLSTVGSDDGDVDSKEDANRSTQNIGSHYDFASLSSKSKGTDAELHTPDFLNIVTNQTPQNSDLLSHIQTPPFTLGSDLDRDAKQVFLPVSDNENSIRRLDSQDHWESVALAKSNSRVCNSLPTHRETKQPLYRDTEAYIPECEDLGRGPSLSHDHDHIETARNSSQFWTNPRNSSGLSRIVNNISLLKSLSEPSTALESLEMLKKGNTTFPQRRALQAEEAESRTEARKPFIRIPFTPHVNQDLQQILKENEVEPTKPLQTPLFFSLGSKEETPSKAAIPKQTEIQTCDPKPVEFLGHQVTGSASSGVMIRSPSSRPQCSLFPDSTECEDLLANGCFLRPELASVRGQTHLSQVASPEERISTLRPLDSRHEDFTVEVSEESLRARTLPGD</sequence>
<dbReference type="Pfam" id="PF10382">
    <property type="entry name" value="ZGRF1-like_N"/>
    <property type="match status" value="1"/>
</dbReference>
<feature type="region of interest" description="Disordered" evidence="1">
    <location>
        <begin position="463"/>
        <end position="488"/>
    </location>
</feature>